<evidence type="ECO:0000256" key="1">
    <source>
        <dbReference type="ARBA" id="ARBA00001974"/>
    </source>
</evidence>
<evidence type="ECO:0000256" key="2">
    <source>
        <dbReference type="ARBA" id="ARBA00022630"/>
    </source>
</evidence>
<dbReference type="AlphaFoldDB" id="Q6DV91"/>
<dbReference type="PANTHER" id="PTHR43004:SF19">
    <property type="entry name" value="BINDING MONOOXYGENASE, PUTATIVE (JCVI)-RELATED"/>
    <property type="match status" value="1"/>
</dbReference>
<feature type="domain" description="FAD-binding" evidence="4">
    <location>
        <begin position="7"/>
        <end position="334"/>
    </location>
</feature>
<dbReference type="PRINTS" id="PR00420">
    <property type="entry name" value="RNGMNOXGNASE"/>
</dbReference>
<dbReference type="GO" id="GO:0071949">
    <property type="term" value="F:FAD binding"/>
    <property type="evidence" value="ECO:0007669"/>
    <property type="project" value="InterPro"/>
</dbReference>
<dbReference type="Pfam" id="PF01494">
    <property type="entry name" value="FAD_binding_3"/>
    <property type="match status" value="1"/>
</dbReference>
<accession>Q6DV91</accession>
<sequence length="749" mass="78436">MADIHTKTQVVVVGAGPVGLMLAGELRLGGADVVVVERLDTPTTESRASTLHARTMEILDSRGLLAELGTVPTDAMGHFGGVPLDLTLPGPWPGQWKVPQARVEELLGNWATGLGAVVLRGHELRGLTAGQDHVDAEAVGPDGPVRLRASYVVGCDGEQSAVRRLGGFGFPGADAARELIRADVAGIDIPNRRFQRLEHGLAIAARRPDGVTRVMVHEFGRAPVRRTGEPDFAEVADVWKHVTDEDISGGTPLWVNAFGDASRQAARYRQGRVLLAGDAAHQQMPVGGQALNLGLQDAVNLGWKLAAHLGGRQPQSFLDTYHDERHAVGRRTLTNIRAQASLLLGGAEVENVRKLFGELIDRDAGRAHLAGMITGLDVRHDVGPGGDRLLGARVPHAELTCGQGAVTTTALLREGRGVLLDLSQDVAAAWRLRTAAGPWAPVVDTVSAALVSQEGPLAGVEAVLVRPDGHIVWSGRGGEDGLGAALRRWFGRSAGRRARPLGGGCLSGRTALVTHAGRGPGRAAAVRLAREGALVAVHHASDREAAAETVAAVERDGGRAFTIGAGLAGYDDVHRLFTCLEEALTERTGGAGLDVLVDSSGAWSGPGPGDAAPEDFDRLVAVNVKAPFFLVQRSLRNMREGGRVIAVCGGSFEPHDRRALAHAVNRGVRETLVRHYAPALARRGITVNTLVTDAESGGAEGVVLQELAERTARVPAGERFGEAVAFLAGDDAGGVTGAVVRVEPGPGGP</sequence>
<organism evidence="5">
    <name type="scientific">Streptomyces globisporus</name>
    <dbReference type="NCBI Taxonomy" id="1908"/>
    <lineage>
        <taxon>Bacteria</taxon>
        <taxon>Bacillati</taxon>
        <taxon>Actinomycetota</taxon>
        <taxon>Actinomycetes</taxon>
        <taxon>Kitasatosporales</taxon>
        <taxon>Streptomycetaceae</taxon>
        <taxon>Streptomyces</taxon>
    </lineage>
</organism>
<keyword evidence="2" id="KW-0285">Flavoprotein</keyword>
<keyword evidence="3" id="KW-0274">FAD</keyword>
<dbReference type="Gene3D" id="3.40.30.120">
    <property type="match status" value="1"/>
</dbReference>
<evidence type="ECO:0000313" key="5">
    <source>
        <dbReference type="EMBL" id="AAT64432.1"/>
    </source>
</evidence>
<dbReference type="Gene3D" id="3.30.70.2450">
    <property type="match status" value="1"/>
</dbReference>
<evidence type="ECO:0000259" key="4">
    <source>
        <dbReference type="Pfam" id="PF01494"/>
    </source>
</evidence>
<dbReference type="InterPro" id="IPR036291">
    <property type="entry name" value="NAD(P)-bd_dom_sf"/>
</dbReference>
<dbReference type="Gene3D" id="3.40.50.720">
    <property type="entry name" value="NAD(P)-binding Rossmann-like Domain"/>
    <property type="match status" value="1"/>
</dbReference>
<reference evidence="5" key="1">
    <citation type="journal article" date="2005" name="J. Org. Chem.">
        <title>Identification of the function of gene lndM2 encoding a bifunctional oxygenase-reductase involved in the biosynthesis of the antitumor antibiotic landomycin E by Streptomyces globisporus 1912 supports the originally assigned structure for landomycinone.</title>
        <authorList>
            <person name="Zhu L."/>
            <person name="Ostash B."/>
            <person name="Rix U."/>
            <person name="Nur-E-Alam M."/>
            <person name="Mayers A."/>
            <person name="Luzhetskyy A."/>
            <person name="Mendez C."/>
            <person name="Salas J.A."/>
            <person name="Bechthold A."/>
            <person name="Fedorenko V."/>
            <person name="Rohr J."/>
        </authorList>
    </citation>
    <scope>NUCLEOTIDE SEQUENCE</scope>
    <source>
        <strain evidence="5">1912</strain>
    </source>
</reference>
<dbReference type="InterPro" id="IPR002347">
    <property type="entry name" value="SDR_fam"/>
</dbReference>
<dbReference type="GO" id="GO:0016709">
    <property type="term" value="F:oxidoreductase activity, acting on paired donors, with incorporation or reduction of molecular oxygen, NAD(P)H as one donor, and incorporation of one atom of oxygen"/>
    <property type="evidence" value="ECO:0007669"/>
    <property type="project" value="UniProtKB-ARBA"/>
</dbReference>
<dbReference type="PANTHER" id="PTHR43004">
    <property type="entry name" value="TRK SYSTEM POTASSIUM UPTAKE PROTEIN"/>
    <property type="match status" value="1"/>
</dbReference>
<evidence type="ECO:0000256" key="3">
    <source>
        <dbReference type="ARBA" id="ARBA00022827"/>
    </source>
</evidence>
<dbReference type="KEGG" id="ag:AAT64432"/>
<comment type="cofactor">
    <cofactor evidence="1">
        <name>FAD</name>
        <dbReference type="ChEBI" id="CHEBI:57692"/>
    </cofactor>
</comment>
<dbReference type="SUPFAM" id="SSF51735">
    <property type="entry name" value="NAD(P)-binding Rossmann-fold domains"/>
    <property type="match status" value="1"/>
</dbReference>
<dbReference type="InterPro" id="IPR050641">
    <property type="entry name" value="RIFMO-like"/>
</dbReference>
<dbReference type="InterPro" id="IPR002938">
    <property type="entry name" value="FAD-bd"/>
</dbReference>
<dbReference type="SUPFAM" id="SSF51905">
    <property type="entry name" value="FAD/NAD(P)-binding domain"/>
    <property type="match status" value="1"/>
</dbReference>
<dbReference type="EMBL" id="AY640377">
    <property type="protein sequence ID" value="AAT64432.1"/>
    <property type="molecule type" value="Genomic_DNA"/>
</dbReference>
<dbReference type="InterPro" id="IPR036188">
    <property type="entry name" value="FAD/NAD-bd_sf"/>
</dbReference>
<proteinExistence type="predicted"/>
<name>Q6DV91_STRGL</name>
<dbReference type="Pfam" id="PF13561">
    <property type="entry name" value="adh_short_C2"/>
    <property type="match status" value="1"/>
</dbReference>
<dbReference type="Gene3D" id="3.50.50.60">
    <property type="entry name" value="FAD/NAD(P)-binding domain"/>
    <property type="match status" value="1"/>
</dbReference>
<protein>
    <submittedName>
        <fullName evidence="5">Bifunctional oxygenase-reductase protein LndM2</fullName>
    </submittedName>
</protein>
<dbReference type="Pfam" id="PF21274">
    <property type="entry name" value="Rng_hyd_C"/>
    <property type="match status" value="1"/>
</dbReference>